<evidence type="ECO:0000256" key="1">
    <source>
        <dbReference type="ARBA" id="ARBA00008857"/>
    </source>
</evidence>
<keyword evidence="9" id="KW-1185">Reference proteome</keyword>
<keyword evidence="3 5" id="KW-0238">DNA-binding</keyword>
<dbReference type="Gene3D" id="1.10.443.10">
    <property type="entry name" value="Intergrase catalytic core"/>
    <property type="match status" value="1"/>
</dbReference>
<organism evidence="8 9">
    <name type="scientific">Schwartzia succinivorans DSM 10502</name>
    <dbReference type="NCBI Taxonomy" id="1123243"/>
    <lineage>
        <taxon>Bacteria</taxon>
        <taxon>Bacillati</taxon>
        <taxon>Bacillota</taxon>
        <taxon>Negativicutes</taxon>
        <taxon>Selenomonadales</taxon>
        <taxon>Selenomonadaceae</taxon>
        <taxon>Schwartzia</taxon>
    </lineage>
</organism>
<comment type="similarity">
    <text evidence="1">Belongs to the 'phage' integrase family.</text>
</comment>
<dbReference type="InterPro" id="IPR013762">
    <property type="entry name" value="Integrase-like_cat_sf"/>
</dbReference>
<dbReference type="InterPro" id="IPR010998">
    <property type="entry name" value="Integrase_recombinase_N"/>
</dbReference>
<name>A0A1M4Z928_9FIRM</name>
<dbReference type="Pfam" id="PF02899">
    <property type="entry name" value="Phage_int_SAM_1"/>
    <property type="match status" value="1"/>
</dbReference>
<dbReference type="RefSeq" id="WP_072936046.1">
    <property type="nucleotide sequence ID" value="NZ_FQUG01000007.1"/>
</dbReference>
<dbReference type="PROSITE" id="PS51898">
    <property type="entry name" value="TYR_RECOMBINASE"/>
    <property type="match status" value="1"/>
</dbReference>
<dbReference type="Pfam" id="PF00589">
    <property type="entry name" value="Phage_integrase"/>
    <property type="match status" value="1"/>
</dbReference>
<sequence length="329" mass="38531">MAEKDLIKADSSNALLLDQNTITPEYFISHYMEFVPMYIASGQPSRDTLKSYASSIDQFLEWCRDNKRSPLSFHDYQMRYYFSWLFKKGYKKSSMAIKMVHVRCFFIAAVKIGLIKENPCRDIHIPNAQPEERIFFFTPDQLYEICRAFDDEKNDFLRCRDTSILCLMGAEGLRNVEIHRMNRQDINWENGSIFIRGKGHSRYIFPCASTMKFLSDYLEYCPTPDKTGEPFTPMFICDCNRNGRKRISRNGIRFIMNKALEKTGYKKPGISCHVFRHSTGTNLYAATKDLRLVQETLGHRDPKTTARYAHIQERMAKRVTEKIFPHPLK</sequence>
<dbReference type="GO" id="GO:0003677">
    <property type="term" value="F:DNA binding"/>
    <property type="evidence" value="ECO:0007669"/>
    <property type="project" value="UniProtKB-UniRule"/>
</dbReference>
<dbReference type="EMBL" id="FQUG01000007">
    <property type="protein sequence ID" value="SHF14495.1"/>
    <property type="molecule type" value="Genomic_DNA"/>
</dbReference>
<evidence type="ECO:0000259" key="6">
    <source>
        <dbReference type="PROSITE" id="PS51898"/>
    </source>
</evidence>
<dbReference type="InterPro" id="IPR050090">
    <property type="entry name" value="Tyrosine_recombinase_XerCD"/>
</dbReference>
<protein>
    <submittedName>
        <fullName evidence="8">Integrase/recombinase XerD</fullName>
    </submittedName>
</protein>
<proteinExistence type="inferred from homology"/>
<dbReference type="InterPro" id="IPR002104">
    <property type="entry name" value="Integrase_catalytic"/>
</dbReference>
<accession>A0A1M4Z928</accession>
<dbReference type="OrthoDB" id="283809at2"/>
<dbReference type="InterPro" id="IPR011010">
    <property type="entry name" value="DNA_brk_join_enz"/>
</dbReference>
<dbReference type="InterPro" id="IPR044068">
    <property type="entry name" value="CB"/>
</dbReference>
<evidence type="ECO:0000313" key="8">
    <source>
        <dbReference type="EMBL" id="SHF14495.1"/>
    </source>
</evidence>
<evidence type="ECO:0000256" key="4">
    <source>
        <dbReference type="ARBA" id="ARBA00023172"/>
    </source>
</evidence>
<evidence type="ECO:0000256" key="5">
    <source>
        <dbReference type="PROSITE-ProRule" id="PRU01248"/>
    </source>
</evidence>
<keyword evidence="2" id="KW-0229">DNA integration</keyword>
<dbReference type="InterPro" id="IPR004107">
    <property type="entry name" value="Integrase_SAM-like_N"/>
</dbReference>
<dbReference type="SUPFAM" id="SSF56349">
    <property type="entry name" value="DNA breaking-rejoining enzymes"/>
    <property type="match status" value="1"/>
</dbReference>
<gene>
    <name evidence="8" type="ORF">SAMN02745190_01970</name>
</gene>
<keyword evidence="4" id="KW-0233">DNA recombination</keyword>
<dbReference type="PANTHER" id="PTHR30349:SF41">
    <property type="entry name" value="INTEGRASE_RECOMBINASE PROTEIN MJ0367-RELATED"/>
    <property type="match status" value="1"/>
</dbReference>
<feature type="domain" description="Core-binding (CB)" evidence="7">
    <location>
        <begin position="22"/>
        <end position="110"/>
    </location>
</feature>
<dbReference type="PANTHER" id="PTHR30349">
    <property type="entry name" value="PHAGE INTEGRASE-RELATED"/>
    <property type="match status" value="1"/>
</dbReference>
<dbReference type="Proteomes" id="UP000184404">
    <property type="component" value="Unassembled WGS sequence"/>
</dbReference>
<evidence type="ECO:0000259" key="7">
    <source>
        <dbReference type="PROSITE" id="PS51900"/>
    </source>
</evidence>
<reference evidence="8 9" key="1">
    <citation type="submission" date="2016-11" db="EMBL/GenBank/DDBJ databases">
        <authorList>
            <person name="Jaros S."/>
            <person name="Januszkiewicz K."/>
            <person name="Wedrychowicz H."/>
        </authorList>
    </citation>
    <scope>NUCLEOTIDE SEQUENCE [LARGE SCALE GENOMIC DNA]</scope>
    <source>
        <strain evidence="8 9">DSM 10502</strain>
    </source>
</reference>
<dbReference type="GO" id="GO:0006310">
    <property type="term" value="P:DNA recombination"/>
    <property type="evidence" value="ECO:0007669"/>
    <property type="project" value="UniProtKB-KW"/>
</dbReference>
<evidence type="ECO:0000313" key="9">
    <source>
        <dbReference type="Proteomes" id="UP000184404"/>
    </source>
</evidence>
<evidence type="ECO:0000256" key="2">
    <source>
        <dbReference type="ARBA" id="ARBA00022908"/>
    </source>
</evidence>
<feature type="domain" description="Tyr recombinase" evidence="6">
    <location>
        <begin position="132"/>
        <end position="321"/>
    </location>
</feature>
<dbReference type="GO" id="GO:0015074">
    <property type="term" value="P:DNA integration"/>
    <property type="evidence" value="ECO:0007669"/>
    <property type="project" value="InterPro"/>
</dbReference>
<dbReference type="PROSITE" id="PS51900">
    <property type="entry name" value="CB"/>
    <property type="match status" value="1"/>
</dbReference>
<dbReference type="AlphaFoldDB" id="A0A1M4Z928"/>
<evidence type="ECO:0000256" key="3">
    <source>
        <dbReference type="ARBA" id="ARBA00023125"/>
    </source>
</evidence>
<dbReference type="Gene3D" id="1.10.150.130">
    <property type="match status" value="1"/>
</dbReference>
<dbReference type="STRING" id="1123243.SAMN02745190_01970"/>